<evidence type="ECO:0000256" key="5">
    <source>
        <dbReference type="SAM" id="Phobius"/>
    </source>
</evidence>
<feature type="transmembrane region" description="Helical" evidence="5">
    <location>
        <begin position="265"/>
        <end position="284"/>
    </location>
</feature>
<feature type="transmembrane region" description="Helical" evidence="5">
    <location>
        <begin position="28"/>
        <end position="52"/>
    </location>
</feature>
<dbReference type="Pfam" id="PF07690">
    <property type="entry name" value="MFS_1"/>
    <property type="match status" value="1"/>
</dbReference>
<evidence type="ECO:0000256" key="3">
    <source>
        <dbReference type="ARBA" id="ARBA00022989"/>
    </source>
</evidence>
<evidence type="ECO:0000256" key="2">
    <source>
        <dbReference type="ARBA" id="ARBA00022692"/>
    </source>
</evidence>
<dbReference type="Proteomes" id="UP001595823">
    <property type="component" value="Unassembled WGS sequence"/>
</dbReference>
<evidence type="ECO:0000313" key="7">
    <source>
        <dbReference type="EMBL" id="MFC4335733.1"/>
    </source>
</evidence>
<organism evidence="7 8">
    <name type="scientific">Salininema proteolyticum</name>
    <dbReference type="NCBI Taxonomy" id="1607685"/>
    <lineage>
        <taxon>Bacteria</taxon>
        <taxon>Bacillati</taxon>
        <taxon>Actinomycetota</taxon>
        <taxon>Actinomycetes</taxon>
        <taxon>Glycomycetales</taxon>
        <taxon>Glycomycetaceae</taxon>
        <taxon>Salininema</taxon>
    </lineage>
</organism>
<evidence type="ECO:0000256" key="1">
    <source>
        <dbReference type="ARBA" id="ARBA00004651"/>
    </source>
</evidence>
<evidence type="ECO:0000259" key="6">
    <source>
        <dbReference type="PROSITE" id="PS50850"/>
    </source>
</evidence>
<keyword evidence="4 5" id="KW-0472">Membrane</keyword>
<comment type="caution">
    <text evidence="7">The sequence shown here is derived from an EMBL/GenBank/DDBJ whole genome shotgun (WGS) entry which is preliminary data.</text>
</comment>
<dbReference type="InterPro" id="IPR020846">
    <property type="entry name" value="MFS_dom"/>
</dbReference>
<feature type="transmembrane region" description="Helical" evidence="5">
    <location>
        <begin position="319"/>
        <end position="341"/>
    </location>
</feature>
<feature type="transmembrane region" description="Helical" evidence="5">
    <location>
        <begin position="158"/>
        <end position="178"/>
    </location>
</feature>
<feature type="domain" description="Major facilitator superfamily (MFS) profile" evidence="6">
    <location>
        <begin position="1"/>
        <end position="407"/>
    </location>
</feature>
<dbReference type="InterPro" id="IPR053160">
    <property type="entry name" value="MFS_DHA3_Transporter"/>
</dbReference>
<dbReference type="SUPFAM" id="SSF103473">
    <property type="entry name" value="MFS general substrate transporter"/>
    <property type="match status" value="1"/>
</dbReference>
<protein>
    <submittedName>
        <fullName evidence="7">MFS transporter</fullName>
    </submittedName>
</protein>
<feature type="transmembrane region" description="Helical" evidence="5">
    <location>
        <begin position="184"/>
        <end position="203"/>
    </location>
</feature>
<dbReference type="PANTHER" id="PTHR23530:SF1">
    <property type="entry name" value="PERMEASE, MAJOR FACILITATOR SUPERFAMILY-RELATED"/>
    <property type="match status" value="1"/>
</dbReference>
<dbReference type="InterPro" id="IPR036259">
    <property type="entry name" value="MFS_trans_sf"/>
</dbReference>
<proteinExistence type="predicted"/>
<keyword evidence="8" id="KW-1185">Reference proteome</keyword>
<dbReference type="PROSITE" id="PS50850">
    <property type="entry name" value="MFS"/>
    <property type="match status" value="1"/>
</dbReference>
<dbReference type="Gene3D" id="1.20.1250.20">
    <property type="entry name" value="MFS general substrate transporter like domains"/>
    <property type="match status" value="1"/>
</dbReference>
<accession>A0ABV8TZ94</accession>
<feature type="transmembrane region" description="Helical" evidence="5">
    <location>
        <begin position="296"/>
        <end position="313"/>
    </location>
</feature>
<feature type="transmembrane region" description="Helical" evidence="5">
    <location>
        <begin position="381"/>
        <end position="402"/>
    </location>
</feature>
<feature type="transmembrane region" description="Helical" evidence="5">
    <location>
        <begin position="58"/>
        <end position="79"/>
    </location>
</feature>
<feature type="transmembrane region" description="Helical" evidence="5">
    <location>
        <begin position="115"/>
        <end position="138"/>
    </location>
</feature>
<dbReference type="RefSeq" id="WP_380620886.1">
    <property type="nucleotide sequence ID" value="NZ_JBHSDK010000015.1"/>
</dbReference>
<name>A0ABV8TZ94_9ACTN</name>
<feature type="transmembrane region" description="Helical" evidence="5">
    <location>
        <begin position="224"/>
        <end position="245"/>
    </location>
</feature>
<keyword evidence="2 5" id="KW-0812">Transmembrane</keyword>
<reference evidence="8" key="1">
    <citation type="journal article" date="2019" name="Int. J. Syst. Evol. Microbiol.">
        <title>The Global Catalogue of Microorganisms (GCM) 10K type strain sequencing project: providing services to taxonomists for standard genome sequencing and annotation.</title>
        <authorList>
            <consortium name="The Broad Institute Genomics Platform"/>
            <consortium name="The Broad Institute Genome Sequencing Center for Infectious Disease"/>
            <person name="Wu L."/>
            <person name="Ma J."/>
        </authorList>
    </citation>
    <scope>NUCLEOTIDE SEQUENCE [LARGE SCALE GENOMIC DNA]</scope>
    <source>
        <strain evidence="8">IBRC-M 10908</strain>
    </source>
</reference>
<dbReference type="EMBL" id="JBHSDK010000015">
    <property type="protein sequence ID" value="MFC4335733.1"/>
    <property type="molecule type" value="Genomic_DNA"/>
</dbReference>
<keyword evidence="3 5" id="KW-1133">Transmembrane helix</keyword>
<dbReference type="PANTHER" id="PTHR23530">
    <property type="entry name" value="TRANSPORT PROTEIN-RELATED"/>
    <property type="match status" value="1"/>
</dbReference>
<evidence type="ECO:0000256" key="4">
    <source>
        <dbReference type="ARBA" id="ARBA00023136"/>
    </source>
</evidence>
<evidence type="ECO:0000313" key="8">
    <source>
        <dbReference type="Proteomes" id="UP001595823"/>
    </source>
</evidence>
<dbReference type="InterPro" id="IPR011701">
    <property type="entry name" value="MFS"/>
</dbReference>
<feature type="transmembrane region" description="Helical" evidence="5">
    <location>
        <begin position="91"/>
        <end position="109"/>
    </location>
</feature>
<comment type="subcellular location">
    <subcellularLocation>
        <location evidence="1">Cell membrane</location>
        <topology evidence="1">Multi-pass membrane protein</topology>
    </subcellularLocation>
</comment>
<feature type="transmembrane region" description="Helical" evidence="5">
    <location>
        <begin position="353"/>
        <end position="375"/>
    </location>
</feature>
<gene>
    <name evidence="7" type="ORF">ACFPET_11025</name>
</gene>
<sequence length="409" mass="40851">MLSPCETSSGIYKRRSPDSFALRRHRALLVLGVAQLTSALVFYVPVSALFLVSRGLSYQEIFLLEGVLSAVVLLAEVPAGHLADRAGRRGTLTAGFAVAAGAEVLFAVGGGLPAYLASFALSGLSIALLSGVDSAYVYESLGDGADRHATTAFGRLAALDLVGGTVSAVVGPLLAASWGIAAPAYAAAGAACAALAIVLLLPAERSSPPRPESAASSVLTAAGIVFRSPVLLYAAVASGGAFAVFNAVHTLDQPLFQGAGVPQASFGVVVGAGMLAAAAADTVVGRLERRIGRRALLFAATAIGSAGFVLLAVPLPAVAIAGFGAVVLGMNLRGPVLSAVANRLLPDSRRATALSLMSSMGSVVGIGANLGLGALAERDPASASLAAAGVLAVVALLGLRYVGREESGR</sequence>